<dbReference type="Proteomes" id="UP001154265">
    <property type="component" value="Unassembled WGS sequence"/>
</dbReference>
<comment type="similarity">
    <text evidence="2 10">Belongs to the glucose-1-phosphate thymidylyltransferase family.</text>
</comment>
<comment type="caution">
    <text evidence="12">The sequence shown here is derived from an EMBL/GenBank/DDBJ whole genome shotgun (WGS) entry which is preliminary data.</text>
</comment>
<keyword evidence="7 10" id="KW-0479">Metal-binding</keyword>
<dbReference type="InterPro" id="IPR029044">
    <property type="entry name" value="Nucleotide-diphossugar_trans"/>
</dbReference>
<organism evidence="12 13">
    <name type="scientific">Candidatus Synechococcus calcipolaris G9</name>
    <dbReference type="NCBI Taxonomy" id="1497997"/>
    <lineage>
        <taxon>Bacteria</taxon>
        <taxon>Bacillati</taxon>
        <taxon>Cyanobacteriota</taxon>
        <taxon>Cyanophyceae</taxon>
        <taxon>Synechococcales</taxon>
        <taxon>Synechococcaceae</taxon>
        <taxon>Synechococcus</taxon>
    </lineage>
</organism>
<dbReference type="InterPro" id="IPR005835">
    <property type="entry name" value="NTP_transferase_dom"/>
</dbReference>
<evidence type="ECO:0000256" key="4">
    <source>
        <dbReference type="ARBA" id="ARBA00017654"/>
    </source>
</evidence>
<keyword evidence="6 10" id="KW-0548">Nucleotidyltransferase</keyword>
<dbReference type="Pfam" id="PF00483">
    <property type="entry name" value="NTP_transferase"/>
    <property type="match status" value="1"/>
</dbReference>
<evidence type="ECO:0000256" key="6">
    <source>
        <dbReference type="ARBA" id="ARBA00022695"/>
    </source>
</evidence>
<reference evidence="12" key="2">
    <citation type="submission" date="2022-01" db="EMBL/GenBank/DDBJ databases">
        <authorList>
            <person name="Zivanovic Y."/>
            <person name="Moreira D."/>
            <person name="Lopez-Garcia P."/>
        </authorList>
    </citation>
    <scope>NUCLEOTIDE SEQUENCE</scope>
    <source>
        <strain evidence="12">G9</strain>
    </source>
</reference>
<evidence type="ECO:0000259" key="11">
    <source>
        <dbReference type="Pfam" id="PF00483"/>
    </source>
</evidence>
<gene>
    <name evidence="12" type="primary">rfbA</name>
    <name evidence="12" type="ORF">L3556_15970</name>
</gene>
<keyword evidence="8 10" id="KW-0460">Magnesium</keyword>
<evidence type="ECO:0000256" key="7">
    <source>
        <dbReference type="ARBA" id="ARBA00022723"/>
    </source>
</evidence>
<sequence length="293" mass="33220">MKGIILAGGSGSRLYPLTQVVSKQLMPVYDKPMIYYPLSVLMLAGIRNILIISSPQQLPLFEQLLGDGSQWGIEFSYLVQPHPEGLAQAFVLAKDFIDHQPVCLILGDNLFYGNGLVSILQEASQLEDGALIFAHRVINPKAYGVVEFDENGKVINLEEKPEYPRSSYAVPGIYFYDSQVAHLSATLQPSLRGEFEITDLNRLYLAQEKLRIRVLWRGYTWLDMGTHESLLQAAMFIQTLEQRQGFKVACVEEIAYRMRFIDEEQLKQLAQPLLKSGYGEYLLSILENSYTFL</sequence>
<dbReference type="EMBL" id="JAKKUT010000008">
    <property type="protein sequence ID" value="MDG2992416.1"/>
    <property type="molecule type" value="Genomic_DNA"/>
</dbReference>
<evidence type="ECO:0000313" key="13">
    <source>
        <dbReference type="Proteomes" id="UP001154265"/>
    </source>
</evidence>
<proteinExistence type="inferred from homology"/>
<dbReference type="InterPro" id="IPR005907">
    <property type="entry name" value="G1P_thy_trans_s"/>
</dbReference>
<dbReference type="EC" id="2.7.7.24" evidence="3 10"/>
<accession>A0ABT6F3R8</accession>
<dbReference type="PANTHER" id="PTHR43532">
    <property type="entry name" value="GLUCOSE-1-PHOSPHATE THYMIDYLYLTRANSFERASE"/>
    <property type="match status" value="1"/>
</dbReference>
<dbReference type="NCBIfam" id="TIGR01207">
    <property type="entry name" value="rmlA"/>
    <property type="match status" value="1"/>
</dbReference>
<comment type="cofactor">
    <cofactor evidence="1">
        <name>Mg(2+)</name>
        <dbReference type="ChEBI" id="CHEBI:18420"/>
    </cofactor>
</comment>
<evidence type="ECO:0000256" key="8">
    <source>
        <dbReference type="ARBA" id="ARBA00022842"/>
    </source>
</evidence>
<protein>
    <recommendedName>
        <fullName evidence="4 10">Glucose-1-phosphate thymidylyltransferase</fullName>
        <ecNumber evidence="3 10">2.7.7.24</ecNumber>
    </recommendedName>
</protein>
<dbReference type="RefSeq" id="WP_277868329.1">
    <property type="nucleotide sequence ID" value="NZ_JAKKUT010000008.1"/>
</dbReference>
<dbReference type="GO" id="GO:0008879">
    <property type="term" value="F:glucose-1-phosphate thymidylyltransferase activity"/>
    <property type="evidence" value="ECO:0007669"/>
    <property type="project" value="UniProtKB-EC"/>
</dbReference>
<evidence type="ECO:0000256" key="10">
    <source>
        <dbReference type="RuleBase" id="RU003706"/>
    </source>
</evidence>
<dbReference type="PANTHER" id="PTHR43532:SF1">
    <property type="entry name" value="GLUCOSE-1-PHOSPHATE THYMIDYLYLTRANSFERASE 1"/>
    <property type="match status" value="1"/>
</dbReference>
<evidence type="ECO:0000256" key="1">
    <source>
        <dbReference type="ARBA" id="ARBA00001946"/>
    </source>
</evidence>
<dbReference type="Gene3D" id="3.90.550.10">
    <property type="entry name" value="Spore Coat Polysaccharide Biosynthesis Protein SpsA, Chain A"/>
    <property type="match status" value="1"/>
</dbReference>
<comment type="function">
    <text evidence="10">Catalyzes the formation of dTDP-glucose, from dTTP and glucose 1-phosphate, as well as its pyrophosphorolysis.</text>
</comment>
<reference evidence="12" key="1">
    <citation type="journal article" date="2022" name="Genome Biol. Evol.">
        <title>A New Gene Family Diagnostic for Intracellular Biomineralization of Amorphous Ca Carbonates by Cyanobacteria.</title>
        <authorList>
            <person name="Benzerara K."/>
            <person name="Duprat E."/>
            <person name="Bitard-Feildel T."/>
            <person name="Caumes G."/>
            <person name="Cassier-Chauvat C."/>
            <person name="Chauvat F."/>
            <person name="Dezi M."/>
            <person name="Diop S.I."/>
            <person name="Gaschignard G."/>
            <person name="Gorgen S."/>
            <person name="Gugger M."/>
            <person name="Lopez-Garcia P."/>
            <person name="Millet M."/>
            <person name="Skouri-Panet F."/>
            <person name="Moreira D."/>
            <person name="Callebaut I."/>
        </authorList>
    </citation>
    <scope>NUCLEOTIDE SEQUENCE</scope>
    <source>
        <strain evidence="12">G9</strain>
    </source>
</reference>
<comment type="catalytic activity">
    <reaction evidence="9 10">
        <text>dTTP + alpha-D-glucose 1-phosphate + H(+) = dTDP-alpha-D-glucose + diphosphate</text>
        <dbReference type="Rhea" id="RHEA:15225"/>
        <dbReference type="ChEBI" id="CHEBI:15378"/>
        <dbReference type="ChEBI" id="CHEBI:33019"/>
        <dbReference type="ChEBI" id="CHEBI:37568"/>
        <dbReference type="ChEBI" id="CHEBI:57477"/>
        <dbReference type="ChEBI" id="CHEBI:58601"/>
        <dbReference type="EC" id="2.7.7.24"/>
    </reaction>
</comment>
<dbReference type="CDD" id="cd02538">
    <property type="entry name" value="G1P_TT_short"/>
    <property type="match status" value="1"/>
</dbReference>
<evidence type="ECO:0000313" key="12">
    <source>
        <dbReference type="EMBL" id="MDG2992416.1"/>
    </source>
</evidence>
<name>A0ABT6F3R8_9SYNE</name>
<evidence type="ECO:0000256" key="9">
    <source>
        <dbReference type="ARBA" id="ARBA00049336"/>
    </source>
</evidence>
<dbReference type="SUPFAM" id="SSF53448">
    <property type="entry name" value="Nucleotide-diphospho-sugar transferases"/>
    <property type="match status" value="1"/>
</dbReference>
<evidence type="ECO:0000256" key="2">
    <source>
        <dbReference type="ARBA" id="ARBA00010480"/>
    </source>
</evidence>
<keyword evidence="5 10" id="KW-0808">Transferase</keyword>
<evidence type="ECO:0000256" key="3">
    <source>
        <dbReference type="ARBA" id="ARBA00012461"/>
    </source>
</evidence>
<evidence type="ECO:0000256" key="5">
    <source>
        <dbReference type="ARBA" id="ARBA00022679"/>
    </source>
</evidence>
<keyword evidence="13" id="KW-1185">Reference proteome</keyword>
<feature type="domain" description="Nucleotidyl transferase" evidence="11">
    <location>
        <begin position="2"/>
        <end position="238"/>
    </location>
</feature>